<dbReference type="EMBL" id="LBWA01000004">
    <property type="protein sequence ID" value="KKQ98242.1"/>
    <property type="molecule type" value="Genomic_DNA"/>
</dbReference>
<proteinExistence type="inferred from homology"/>
<dbReference type="Pfam" id="PF13462">
    <property type="entry name" value="Thioredoxin_4"/>
    <property type="match status" value="1"/>
</dbReference>
<gene>
    <name evidence="9" type="ORF">UT23_C0004G0081</name>
</gene>
<evidence type="ECO:0000256" key="5">
    <source>
        <dbReference type="ARBA" id="ARBA00023284"/>
    </source>
</evidence>
<feature type="domain" description="Thioredoxin" evidence="8">
    <location>
        <begin position="58"/>
        <end position="244"/>
    </location>
</feature>
<comment type="caution">
    <text evidence="9">The sequence shown here is derived from an EMBL/GenBank/DDBJ whole genome shotgun (WGS) entry which is preliminary data.</text>
</comment>
<dbReference type="AlphaFoldDB" id="A0A0G0M4K9"/>
<dbReference type="Gene3D" id="3.40.30.10">
    <property type="entry name" value="Glutaredoxin"/>
    <property type="match status" value="1"/>
</dbReference>
<evidence type="ECO:0000256" key="6">
    <source>
        <dbReference type="SAM" id="MobiDB-lite"/>
    </source>
</evidence>
<keyword evidence="7" id="KW-1133">Transmembrane helix</keyword>
<organism evidence="9 10">
    <name type="scientific">Candidatus Woesebacteria bacterium GW2011_GWA1_39_12</name>
    <dbReference type="NCBI Taxonomy" id="1618549"/>
    <lineage>
        <taxon>Bacteria</taxon>
        <taxon>Candidatus Woeseibacteriota</taxon>
    </lineage>
</organism>
<evidence type="ECO:0000256" key="2">
    <source>
        <dbReference type="ARBA" id="ARBA00022729"/>
    </source>
</evidence>
<dbReference type="SUPFAM" id="SSF52833">
    <property type="entry name" value="Thioredoxin-like"/>
    <property type="match status" value="1"/>
</dbReference>
<sequence length="249" mass="28960">MEEEEQEQNLTKRQRRELAREQKRMEKEGKEKTSKLKRYIGLVLVVAVLGWVGIKAYRYLTEPVPETLGQSIEIKDSDWVKGEREAKLSLVEFGDFQCPACADYQPLVKRLSEEFSKDLRVVYRHYPLIAIHKKAYDSSRASEAAGRQGKFWEMHDMLYEKQTDWANEGNHRDKFIEYAKVLGLDEEKFKSDFDSKEVEDKINADLASGTSLGVNATPTFFLNGQKVQPRSYEDFKKLVEDQVRGYTIE</sequence>
<keyword evidence="5" id="KW-0676">Redox-active center</keyword>
<feature type="compositionally biased region" description="Basic and acidic residues" evidence="6">
    <location>
        <begin position="16"/>
        <end position="29"/>
    </location>
</feature>
<keyword evidence="9" id="KW-0413">Isomerase</keyword>
<keyword evidence="2" id="KW-0732">Signal</keyword>
<dbReference type="PATRIC" id="fig|1618549.4.peg.430"/>
<dbReference type="GO" id="GO:0016853">
    <property type="term" value="F:isomerase activity"/>
    <property type="evidence" value="ECO:0007669"/>
    <property type="project" value="UniProtKB-KW"/>
</dbReference>
<keyword evidence="3" id="KW-0560">Oxidoreductase</keyword>
<dbReference type="InterPro" id="IPR036249">
    <property type="entry name" value="Thioredoxin-like_sf"/>
</dbReference>
<evidence type="ECO:0000256" key="3">
    <source>
        <dbReference type="ARBA" id="ARBA00023002"/>
    </source>
</evidence>
<dbReference type="Proteomes" id="UP000034325">
    <property type="component" value="Unassembled WGS sequence"/>
</dbReference>
<evidence type="ECO:0000256" key="7">
    <source>
        <dbReference type="SAM" id="Phobius"/>
    </source>
</evidence>
<feature type="transmembrane region" description="Helical" evidence="7">
    <location>
        <begin position="39"/>
        <end position="60"/>
    </location>
</feature>
<reference evidence="9 10" key="1">
    <citation type="journal article" date="2015" name="Nature">
        <title>rRNA introns, odd ribosomes, and small enigmatic genomes across a large radiation of phyla.</title>
        <authorList>
            <person name="Brown C.T."/>
            <person name="Hug L.A."/>
            <person name="Thomas B.C."/>
            <person name="Sharon I."/>
            <person name="Castelle C.J."/>
            <person name="Singh A."/>
            <person name="Wilkins M.J."/>
            <person name="Williams K.H."/>
            <person name="Banfield J.F."/>
        </authorList>
    </citation>
    <scope>NUCLEOTIDE SEQUENCE [LARGE SCALE GENOMIC DNA]</scope>
</reference>
<keyword evidence="4" id="KW-1015">Disulfide bond</keyword>
<dbReference type="InterPro" id="IPR013766">
    <property type="entry name" value="Thioredoxin_domain"/>
</dbReference>
<name>A0A0G0M4K9_9BACT</name>
<dbReference type="PROSITE" id="PS51352">
    <property type="entry name" value="THIOREDOXIN_2"/>
    <property type="match status" value="1"/>
</dbReference>
<evidence type="ECO:0000313" key="9">
    <source>
        <dbReference type="EMBL" id="KKQ98242.1"/>
    </source>
</evidence>
<comment type="similarity">
    <text evidence="1">Belongs to the thioredoxin family. DsbA subfamily.</text>
</comment>
<keyword evidence="7" id="KW-0812">Transmembrane</keyword>
<evidence type="ECO:0000256" key="1">
    <source>
        <dbReference type="ARBA" id="ARBA00005791"/>
    </source>
</evidence>
<dbReference type="GO" id="GO:0016491">
    <property type="term" value="F:oxidoreductase activity"/>
    <property type="evidence" value="ECO:0007669"/>
    <property type="project" value="UniProtKB-KW"/>
</dbReference>
<evidence type="ECO:0000256" key="4">
    <source>
        <dbReference type="ARBA" id="ARBA00023157"/>
    </source>
</evidence>
<protein>
    <submittedName>
        <fullName evidence="9">Protein-disulfide isomerase</fullName>
    </submittedName>
</protein>
<feature type="region of interest" description="Disordered" evidence="6">
    <location>
        <begin position="1"/>
        <end position="29"/>
    </location>
</feature>
<evidence type="ECO:0000259" key="8">
    <source>
        <dbReference type="PROSITE" id="PS51352"/>
    </source>
</evidence>
<dbReference type="PANTHER" id="PTHR13887:SF14">
    <property type="entry name" value="DISULFIDE BOND FORMATION PROTEIN D"/>
    <property type="match status" value="1"/>
</dbReference>
<dbReference type="PANTHER" id="PTHR13887">
    <property type="entry name" value="GLUTATHIONE S-TRANSFERASE KAPPA"/>
    <property type="match status" value="1"/>
</dbReference>
<accession>A0A0G0M4K9</accession>
<keyword evidence="7" id="KW-0472">Membrane</keyword>
<dbReference type="InterPro" id="IPR012336">
    <property type="entry name" value="Thioredoxin-like_fold"/>
</dbReference>
<evidence type="ECO:0000313" key="10">
    <source>
        <dbReference type="Proteomes" id="UP000034325"/>
    </source>
</evidence>